<protein>
    <recommendedName>
        <fullName evidence="4">Glutamate-ammonia-ligase adenylyltransferase</fullName>
    </recommendedName>
</protein>
<reference evidence="2 3" key="1">
    <citation type="journal article" date="2020" name="Microorganisms">
        <title>Osmotic Adaptation and Compatible Solute Biosynthesis of Phototrophic Bacteria as Revealed from Genome Analyses.</title>
        <authorList>
            <person name="Imhoff J.F."/>
            <person name="Rahn T."/>
            <person name="Kunzel S."/>
            <person name="Keller A."/>
            <person name="Neulinger S.C."/>
        </authorList>
    </citation>
    <scope>NUCLEOTIDE SEQUENCE [LARGE SCALE GENOMIC DNA]</scope>
    <source>
        <strain evidence="2 3">DSM 21303</strain>
    </source>
</reference>
<keyword evidence="3" id="KW-1185">Reference proteome</keyword>
<evidence type="ECO:0000256" key="1">
    <source>
        <dbReference type="SAM" id="Phobius"/>
    </source>
</evidence>
<keyword evidence="1" id="KW-0812">Transmembrane</keyword>
<keyword evidence="1" id="KW-0472">Membrane</keyword>
<feature type="transmembrane region" description="Helical" evidence="1">
    <location>
        <begin position="6"/>
        <end position="24"/>
    </location>
</feature>
<proteinExistence type="predicted"/>
<organism evidence="2 3">
    <name type="scientific">Thiocapsa imhoffii</name>
    <dbReference type="NCBI Taxonomy" id="382777"/>
    <lineage>
        <taxon>Bacteria</taxon>
        <taxon>Pseudomonadati</taxon>
        <taxon>Pseudomonadota</taxon>
        <taxon>Gammaproteobacteria</taxon>
        <taxon>Chromatiales</taxon>
        <taxon>Chromatiaceae</taxon>
        <taxon>Thiocapsa</taxon>
    </lineage>
</organism>
<sequence length="148" mass="16573">MDRFTRIYSIAIGVLALVAVAFWIKSMWQPDVWELDAVLETDQKLASYPYRFRVVAFDQGVATLSTPRSFDVPAYRFLAILDPSLGNKADNDPAVLAAQQDLIDHQQRAQGLILALPEVQAVDWELDTQWLSSRGIMPAATPSPRADR</sequence>
<comment type="caution">
    <text evidence="2">The sequence shown here is derived from an EMBL/GenBank/DDBJ whole genome shotgun (WGS) entry which is preliminary data.</text>
</comment>
<dbReference type="RefSeq" id="WP_200388816.1">
    <property type="nucleotide sequence ID" value="NZ_NRSD01000018.1"/>
</dbReference>
<gene>
    <name evidence="2" type="ORF">CKO25_15350</name>
</gene>
<evidence type="ECO:0008006" key="4">
    <source>
        <dbReference type="Google" id="ProtNLM"/>
    </source>
</evidence>
<evidence type="ECO:0000313" key="2">
    <source>
        <dbReference type="EMBL" id="MBK1645999.1"/>
    </source>
</evidence>
<name>A0A9X0WKF1_9GAMM</name>
<dbReference type="AlphaFoldDB" id="A0A9X0WKF1"/>
<accession>A0A9X0WKF1</accession>
<dbReference type="Proteomes" id="UP001138802">
    <property type="component" value="Unassembled WGS sequence"/>
</dbReference>
<dbReference type="EMBL" id="NRSD01000018">
    <property type="protein sequence ID" value="MBK1645999.1"/>
    <property type="molecule type" value="Genomic_DNA"/>
</dbReference>
<evidence type="ECO:0000313" key="3">
    <source>
        <dbReference type="Proteomes" id="UP001138802"/>
    </source>
</evidence>
<keyword evidence="1" id="KW-1133">Transmembrane helix</keyword>